<dbReference type="RefSeq" id="WP_013444177.1">
    <property type="nucleotide sequence ID" value="NC_014734.1"/>
</dbReference>
<sequence>MKKSILVLFILTCNLSFGQTKDLQLSIDSFRTALTQQNIQIKNLQAQVYHLNAILNAMKSSLNDVQYIAKTDSADYKPKAVLKKTVVKTNQTAANVTVVDRSNTLPPHSRYYRTIRGQKYYIDLRNKQKFTILPSGRRVYVHI</sequence>
<gene>
    <name evidence="1" type="ordered locus">Palpr_0652</name>
</gene>
<organism evidence="1 2">
    <name type="scientific">Paludibacter propionicigenes (strain DSM 17365 / JCM 13257 / WB4)</name>
    <dbReference type="NCBI Taxonomy" id="694427"/>
    <lineage>
        <taxon>Bacteria</taxon>
        <taxon>Pseudomonadati</taxon>
        <taxon>Bacteroidota</taxon>
        <taxon>Bacteroidia</taxon>
        <taxon>Bacteroidales</taxon>
        <taxon>Paludibacteraceae</taxon>
        <taxon>Paludibacter</taxon>
    </lineage>
</organism>
<proteinExistence type="predicted"/>
<protein>
    <submittedName>
        <fullName evidence="1">Uncharacterized protein</fullName>
    </submittedName>
</protein>
<evidence type="ECO:0000313" key="1">
    <source>
        <dbReference type="EMBL" id="ADQ78808.1"/>
    </source>
</evidence>
<dbReference type="KEGG" id="ppn:Palpr_0652"/>
<dbReference type="AlphaFoldDB" id="E4T264"/>
<dbReference type="EMBL" id="CP002345">
    <property type="protein sequence ID" value="ADQ78808.1"/>
    <property type="molecule type" value="Genomic_DNA"/>
</dbReference>
<reference key="1">
    <citation type="submission" date="2010-11" db="EMBL/GenBank/DDBJ databases">
        <title>The complete genome of Paludibacter propionicigenes DSM 17365.</title>
        <authorList>
            <consortium name="US DOE Joint Genome Institute (JGI-PGF)"/>
            <person name="Lucas S."/>
            <person name="Copeland A."/>
            <person name="Lapidus A."/>
            <person name="Bruce D."/>
            <person name="Goodwin L."/>
            <person name="Pitluck S."/>
            <person name="Kyrpides N."/>
            <person name="Mavromatis K."/>
            <person name="Ivanova N."/>
            <person name="Munk A.C."/>
            <person name="Brettin T."/>
            <person name="Detter J.C."/>
            <person name="Han C."/>
            <person name="Tapia R."/>
            <person name="Land M."/>
            <person name="Hauser L."/>
            <person name="Markowitz V."/>
            <person name="Cheng J.-F."/>
            <person name="Hugenholtz P."/>
            <person name="Woyke T."/>
            <person name="Wu D."/>
            <person name="Gronow S."/>
            <person name="Wellnitz S."/>
            <person name="Brambilla E."/>
            <person name="Klenk H.-P."/>
            <person name="Eisen J.A."/>
        </authorList>
    </citation>
    <scope>NUCLEOTIDE SEQUENCE</scope>
    <source>
        <strain>WB4</strain>
    </source>
</reference>
<evidence type="ECO:0000313" key="2">
    <source>
        <dbReference type="Proteomes" id="UP000008718"/>
    </source>
</evidence>
<dbReference type="HOGENOM" id="CLU_1804325_0_0_10"/>
<dbReference type="STRING" id="694427.Palpr_0652"/>
<name>E4T264_PALPW</name>
<dbReference type="Proteomes" id="UP000008718">
    <property type="component" value="Chromosome"/>
</dbReference>
<reference evidence="1 2" key="2">
    <citation type="journal article" date="2011" name="Stand. Genomic Sci.">
        <title>Complete genome sequence of Paludibacter propionicigenes type strain (WB4).</title>
        <authorList>
            <person name="Gronow S."/>
            <person name="Munk C."/>
            <person name="Lapidus A."/>
            <person name="Nolan M."/>
            <person name="Lucas S."/>
            <person name="Hammon N."/>
            <person name="Deshpande S."/>
            <person name="Cheng J.F."/>
            <person name="Tapia R."/>
            <person name="Han C."/>
            <person name="Goodwin L."/>
            <person name="Pitluck S."/>
            <person name="Liolios K."/>
            <person name="Ivanova N."/>
            <person name="Mavromatis K."/>
            <person name="Mikhailova N."/>
            <person name="Pati A."/>
            <person name="Chen A."/>
            <person name="Palaniappan K."/>
            <person name="Land M."/>
            <person name="Hauser L."/>
            <person name="Chang Y.J."/>
            <person name="Jeffries C.D."/>
            <person name="Brambilla E."/>
            <person name="Rohde M."/>
            <person name="Goker M."/>
            <person name="Detter J.C."/>
            <person name="Woyke T."/>
            <person name="Bristow J."/>
            <person name="Eisen J.A."/>
            <person name="Markowitz V."/>
            <person name="Hugenholtz P."/>
            <person name="Kyrpides N.C."/>
            <person name="Klenk H.P."/>
        </authorList>
    </citation>
    <scope>NUCLEOTIDE SEQUENCE [LARGE SCALE GENOMIC DNA]</scope>
    <source>
        <strain evidence="2">DSM 17365 / JCM 13257 / WB4</strain>
    </source>
</reference>
<accession>E4T264</accession>
<keyword evidence="2" id="KW-1185">Reference proteome</keyword>